<name>A0AAV9M2P8_9SOLN</name>
<organism evidence="1 2">
    <name type="scientific">Solanum pinnatisectum</name>
    <name type="common">tansyleaf nightshade</name>
    <dbReference type="NCBI Taxonomy" id="50273"/>
    <lineage>
        <taxon>Eukaryota</taxon>
        <taxon>Viridiplantae</taxon>
        <taxon>Streptophyta</taxon>
        <taxon>Embryophyta</taxon>
        <taxon>Tracheophyta</taxon>
        <taxon>Spermatophyta</taxon>
        <taxon>Magnoliopsida</taxon>
        <taxon>eudicotyledons</taxon>
        <taxon>Gunneridae</taxon>
        <taxon>Pentapetalae</taxon>
        <taxon>asterids</taxon>
        <taxon>lamiids</taxon>
        <taxon>Solanales</taxon>
        <taxon>Solanaceae</taxon>
        <taxon>Solanoideae</taxon>
        <taxon>Solaneae</taxon>
        <taxon>Solanum</taxon>
    </lineage>
</organism>
<protein>
    <submittedName>
        <fullName evidence="1">Uncharacterized protein</fullName>
    </submittedName>
</protein>
<sequence>MLLAKSTKKIHPVKSKFVHPSNLIEIDDDIIETKKGRKRKRNVLGVLSFGKRSVIRGRVVTGFGGNVISELLVLLEAQGWTALFLQETRRRRMGREETREFYVNTVGSTSSISSTICGTLFTLTTEILSTILGVPNREANYLDLTLMELLLSKIQINLPNLILSHIYSLCVQDKKERGLAYGFWLGDVFDYFSVSIKEWQIQTTKDVLGVVDHITIPATKRGANAPIQRLKDSLTAKDKELANLRVAHSAKLDQLRMTHEMERERLIAENCKVNEELVQAQEALANERNINSGDLKSIFDFLSNGSSPSSFLVPPSD</sequence>
<evidence type="ECO:0000313" key="2">
    <source>
        <dbReference type="Proteomes" id="UP001311915"/>
    </source>
</evidence>
<accession>A0AAV9M2P8</accession>
<keyword evidence="2" id="KW-1185">Reference proteome</keyword>
<comment type="caution">
    <text evidence="1">The sequence shown here is derived from an EMBL/GenBank/DDBJ whole genome shotgun (WGS) entry which is preliminary data.</text>
</comment>
<dbReference type="EMBL" id="JAWPEI010000003">
    <property type="protein sequence ID" value="KAK4731134.1"/>
    <property type="molecule type" value="Genomic_DNA"/>
</dbReference>
<proteinExistence type="predicted"/>
<dbReference type="Proteomes" id="UP001311915">
    <property type="component" value="Unassembled WGS sequence"/>
</dbReference>
<reference evidence="1 2" key="1">
    <citation type="submission" date="2023-10" db="EMBL/GenBank/DDBJ databases">
        <title>Genome-Wide Identification Analysis in wild type Solanum Pinnatisectum Reveals Some Genes Defensing Phytophthora Infestans.</title>
        <authorList>
            <person name="Sun C."/>
        </authorList>
    </citation>
    <scope>NUCLEOTIDE SEQUENCE [LARGE SCALE GENOMIC DNA]</scope>
    <source>
        <strain evidence="1">LQN</strain>
        <tissue evidence="1">Leaf</tissue>
    </source>
</reference>
<evidence type="ECO:0000313" key="1">
    <source>
        <dbReference type="EMBL" id="KAK4731134.1"/>
    </source>
</evidence>
<gene>
    <name evidence="1" type="ORF">R3W88_024122</name>
</gene>
<dbReference type="AlphaFoldDB" id="A0AAV9M2P8"/>